<dbReference type="EMBL" id="CP042997">
    <property type="protein sequence ID" value="QEH34100.1"/>
    <property type="molecule type" value="Genomic_DNA"/>
</dbReference>
<proteinExistence type="inferred from homology"/>
<dbReference type="InterPro" id="IPR022572">
    <property type="entry name" value="DNA_rep/recomb_RecO_N"/>
</dbReference>
<comment type="function">
    <text evidence="7">Involved in DNA repair and RecF pathway recombination.</text>
</comment>
<feature type="domain" description="DNA replication/recombination mediator RecO N-terminal" evidence="8">
    <location>
        <begin position="6"/>
        <end position="80"/>
    </location>
</feature>
<organism evidence="9 10">
    <name type="scientific">Aquisphaera giovannonii</name>
    <dbReference type="NCBI Taxonomy" id="406548"/>
    <lineage>
        <taxon>Bacteria</taxon>
        <taxon>Pseudomonadati</taxon>
        <taxon>Planctomycetota</taxon>
        <taxon>Planctomycetia</taxon>
        <taxon>Isosphaerales</taxon>
        <taxon>Isosphaeraceae</taxon>
        <taxon>Aquisphaera</taxon>
    </lineage>
</organism>
<keyword evidence="3 7" id="KW-0227">DNA damage</keyword>
<dbReference type="HAMAP" id="MF_00201">
    <property type="entry name" value="RecO"/>
    <property type="match status" value="1"/>
</dbReference>
<dbReference type="OrthoDB" id="9797083at2"/>
<evidence type="ECO:0000256" key="5">
    <source>
        <dbReference type="ARBA" id="ARBA00023204"/>
    </source>
</evidence>
<dbReference type="PANTHER" id="PTHR33991:SF1">
    <property type="entry name" value="DNA REPAIR PROTEIN RECO"/>
    <property type="match status" value="1"/>
</dbReference>
<evidence type="ECO:0000256" key="3">
    <source>
        <dbReference type="ARBA" id="ARBA00022763"/>
    </source>
</evidence>
<evidence type="ECO:0000256" key="2">
    <source>
        <dbReference type="ARBA" id="ARBA00021310"/>
    </source>
</evidence>
<dbReference type="GO" id="GO:0006302">
    <property type="term" value="P:double-strand break repair"/>
    <property type="evidence" value="ECO:0007669"/>
    <property type="project" value="TreeGrafter"/>
</dbReference>
<evidence type="ECO:0000256" key="7">
    <source>
        <dbReference type="HAMAP-Rule" id="MF_00201"/>
    </source>
</evidence>
<protein>
    <recommendedName>
        <fullName evidence="2 7">DNA repair protein RecO</fullName>
    </recommendedName>
    <alternativeName>
        <fullName evidence="6 7">Recombination protein O</fullName>
    </alternativeName>
</protein>
<dbReference type="KEGG" id="agv:OJF2_26340"/>
<dbReference type="Pfam" id="PF11967">
    <property type="entry name" value="RecO_N"/>
    <property type="match status" value="1"/>
</dbReference>
<name>A0A5B9W281_9BACT</name>
<gene>
    <name evidence="7 9" type="primary">recO</name>
    <name evidence="9" type="ORF">OJF2_26340</name>
</gene>
<dbReference type="GO" id="GO:0043590">
    <property type="term" value="C:bacterial nucleoid"/>
    <property type="evidence" value="ECO:0007669"/>
    <property type="project" value="TreeGrafter"/>
</dbReference>
<dbReference type="SUPFAM" id="SSF57863">
    <property type="entry name" value="ArfGap/RecO-like zinc finger"/>
    <property type="match status" value="1"/>
</dbReference>
<keyword evidence="5 7" id="KW-0234">DNA repair</keyword>
<keyword evidence="10" id="KW-1185">Reference proteome</keyword>
<evidence type="ECO:0000256" key="6">
    <source>
        <dbReference type="ARBA" id="ARBA00033409"/>
    </source>
</evidence>
<dbReference type="RefSeq" id="WP_148594070.1">
    <property type="nucleotide sequence ID" value="NZ_CP042997.1"/>
</dbReference>
<dbReference type="Gene3D" id="2.40.50.140">
    <property type="entry name" value="Nucleic acid-binding proteins"/>
    <property type="match status" value="1"/>
</dbReference>
<dbReference type="Proteomes" id="UP000324233">
    <property type="component" value="Chromosome"/>
</dbReference>
<dbReference type="Pfam" id="PF02565">
    <property type="entry name" value="RecO_C"/>
    <property type="match status" value="1"/>
</dbReference>
<evidence type="ECO:0000256" key="4">
    <source>
        <dbReference type="ARBA" id="ARBA00023172"/>
    </source>
</evidence>
<dbReference type="InterPro" id="IPR042242">
    <property type="entry name" value="RecO_C"/>
</dbReference>
<evidence type="ECO:0000313" key="10">
    <source>
        <dbReference type="Proteomes" id="UP000324233"/>
    </source>
</evidence>
<evidence type="ECO:0000256" key="1">
    <source>
        <dbReference type="ARBA" id="ARBA00007452"/>
    </source>
</evidence>
<evidence type="ECO:0000313" key="9">
    <source>
        <dbReference type="EMBL" id="QEH34100.1"/>
    </source>
</evidence>
<reference evidence="9 10" key="1">
    <citation type="submission" date="2019-08" db="EMBL/GenBank/DDBJ databases">
        <title>Deep-cultivation of Planctomycetes and their phenomic and genomic characterization uncovers novel biology.</title>
        <authorList>
            <person name="Wiegand S."/>
            <person name="Jogler M."/>
            <person name="Boedeker C."/>
            <person name="Pinto D."/>
            <person name="Vollmers J."/>
            <person name="Rivas-Marin E."/>
            <person name="Kohn T."/>
            <person name="Peeters S.H."/>
            <person name="Heuer A."/>
            <person name="Rast P."/>
            <person name="Oberbeckmann S."/>
            <person name="Bunk B."/>
            <person name="Jeske O."/>
            <person name="Meyerdierks A."/>
            <person name="Storesund J.E."/>
            <person name="Kallscheuer N."/>
            <person name="Luecker S."/>
            <person name="Lage O.M."/>
            <person name="Pohl T."/>
            <person name="Merkel B.J."/>
            <person name="Hornburger P."/>
            <person name="Mueller R.-W."/>
            <person name="Bruemmer F."/>
            <person name="Labrenz M."/>
            <person name="Spormann A.M."/>
            <person name="Op den Camp H."/>
            <person name="Overmann J."/>
            <person name="Amann R."/>
            <person name="Jetten M.S.M."/>
            <person name="Mascher T."/>
            <person name="Medema M.H."/>
            <person name="Devos D.P."/>
            <person name="Kaster A.-K."/>
            <person name="Ovreas L."/>
            <person name="Rohde M."/>
            <person name="Galperin M.Y."/>
            <person name="Jogler C."/>
        </authorList>
    </citation>
    <scope>NUCLEOTIDE SEQUENCE [LARGE SCALE GENOMIC DNA]</scope>
    <source>
        <strain evidence="9 10">OJF2</strain>
    </source>
</reference>
<dbReference type="NCBIfam" id="TIGR00613">
    <property type="entry name" value="reco"/>
    <property type="match status" value="1"/>
</dbReference>
<dbReference type="InterPro" id="IPR003717">
    <property type="entry name" value="RecO"/>
</dbReference>
<dbReference type="Gene3D" id="1.20.1440.120">
    <property type="entry name" value="Recombination protein O, C-terminal domain"/>
    <property type="match status" value="1"/>
</dbReference>
<dbReference type="InterPro" id="IPR012340">
    <property type="entry name" value="NA-bd_OB-fold"/>
</dbReference>
<dbReference type="SUPFAM" id="SSF50249">
    <property type="entry name" value="Nucleic acid-binding proteins"/>
    <property type="match status" value="1"/>
</dbReference>
<keyword evidence="4 7" id="KW-0233">DNA recombination</keyword>
<dbReference type="PANTHER" id="PTHR33991">
    <property type="entry name" value="DNA REPAIR PROTEIN RECO"/>
    <property type="match status" value="1"/>
</dbReference>
<dbReference type="AlphaFoldDB" id="A0A5B9W281"/>
<sequence length="249" mass="26930">MPANRSLAVVVRAVDVFETSLVVTLFTRELGKVAALAKGGRRLKSPFQGGLDLLGVSDIVLLPKASESLDLLTEAAPVERFASLRRDLAALYAGYYVAELLTDLTDYHDPHPKLFDAARITLRHLGEPDLRARRVLRFELACLRELGFMPALDLCAHCGNEVDTSGDVAFGLATGGVLCTSCRPGQPHVATVSGRTLEAIRVLASPGQAWRELSFEPRTPGLGAVRQTVGAVMSHVLGHRPRLWPYLGV</sequence>
<evidence type="ECO:0000259" key="8">
    <source>
        <dbReference type="Pfam" id="PF11967"/>
    </source>
</evidence>
<dbReference type="InterPro" id="IPR037278">
    <property type="entry name" value="ARFGAP/RecO"/>
</dbReference>
<accession>A0A5B9W281</accession>
<dbReference type="GO" id="GO:0006310">
    <property type="term" value="P:DNA recombination"/>
    <property type="evidence" value="ECO:0007669"/>
    <property type="project" value="UniProtKB-UniRule"/>
</dbReference>
<comment type="similarity">
    <text evidence="1 7">Belongs to the RecO family.</text>
</comment>